<dbReference type="PANTHER" id="PTHR30486:SF12">
    <property type="entry name" value="TYPE IV PILUS ATPASE PILU"/>
    <property type="match status" value="1"/>
</dbReference>
<dbReference type="Pfam" id="PF00437">
    <property type="entry name" value="T2SSE"/>
    <property type="match status" value="1"/>
</dbReference>
<dbReference type="Gene3D" id="3.30.450.90">
    <property type="match status" value="1"/>
</dbReference>
<evidence type="ECO:0000313" key="4">
    <source>
        <dbReference type="EMBL" id="MFC5479256.1"/>
    </source>
</evidence>
<gene>
    <name evidence="4" type="ORF">ACFPQ5_13750</name>
</gene>
<keyword evidence="5" id="KW-1185">Reference proteome</keyword>
<dbReference type="EMBL" id="JBHSMR010000013">
    <property type="protein sequence ID" value="MFC5479256.1"/>
    <property type="molecule type" value="Genomic_DNA"/>
</dbReference>
<organism evidence="4 5">
    <name type="scientific">Massilia suwonensis</name>
    <dbReference type="NCBI Taxonomy" id="648895"/>
    <lineage>
        <taxon>Bacteria</taxon>
        <taxon>Pseudomonadati</taxon>
        <taxon>Pseudomonadota</taxon>
        <taxon>Betaproteobacteria</taxon>
        <taxon>Burkholderiales</taxon>
        <taxon>Oxalobacteraceae</taxon>
        <taxon>Telluria group</taxon>
        <taxon>Massilia</taxon>
    </lineage>
</organism>
<dbReference type="InterPro" id="IPR050921">
    <property type="entry name" value="T4SS_GSP_E_ATPase"/>
</dbReference>
<name>A0ABW0MQW6_9BURK</name>
<sequence length="379" mass="41398">MAMDRLFQLMKEKNASDMFFAVNSPVHIKINGNLIPINQHKLDRDNIDSLLNEVTTPEQLEELNRTNELNTGISVPNLGRFRLSAFRQRGSVSAVFRFVPATIPPLGELGLPPVLAELIMEKRGLLLVVGATGSGKSTTIASMLDYRNEQRTGHILTLEDPIEYLFKNRKSIVNQREIGSDALDFELALRNSLRQAPDVILIGEIRDQATMGAALAYAQSGHLVVATLHANNSYNALNRIIGFYPVENRPALLQDLASATRAIVSQRLVKSAAGGTRQPAVEIMLNTRYIADLIEKGELSQIKEAMDKSLSPGSQSFEGALLALVQAGLVTQDEALANADSATNLLWLLNNGPAQGTQEAANKKDEPPEASFTEFTLNT</sequence>
<protein>
    <submittedName>
        <fullName evidence="4">PilT/PilU family type 4a pilus ATPase</fullName>
    </submittedName>
</protein>
<evidence type="ECO:0000256" key="1">
    <source>
        <dbReference type="ARBA" id="ARBA00006611"/>
    </source>
</evidence>
<dbReference type="SUPFAM" id="SSF52540">
    <property type="entry name" value="P-loop containing nucleoside triphosphate hydrolases"/>
    <property type="match status" value="1"/>
</dbReference>
<evidence type="ECO:0000259" key="3">
    <source>
        <dbReference type="PROSITE" id="PS00662"/>
    </source>
</evidence>
<dbReference type="PROSITE" id="PS00662">
    <property type="entry name" value="T2SP_E"/>
    <property type="match status" value="1"/>
</dbReference>
<dbReference type="RefSeq" id="WP_379756415.1">
    <property type="nucleotide sequence ID" value="NZ_JBHSMR010000013.1"/>
</dbReference>
<reference evidence="5" key="1">
    <citation type="journal article" date="2019" name="Int. J. Syst. Evol. Microbiol.">
        <title>The Global Catalogue of Microorganisms (GCM) 10K type strain sequencing project: providing services to taxonomists for standard genome sequencing and annotation.</title>
        <authorList>
            <consortium name="The Broad Institute Genomics Platform"/>
            <consortium name="The Broad Institute Genome Sequencing Center for Infectious Disease"/>
            <person name="Wu L."/>
            <person name="Ma J."/>
        </authorList>
    </citation>
    <scope>NUCLEOTIDE SEQUENCE [LARGE SCALE GENOMIC DNA]</scope>
    <source>
        <strain evidence="5">CCUG 43111</strain>
    </source>
</reference>
<dbReference type="NCBIfam" id="TIGR01420">
    <property type="entry name" value="pilT_fam"/>
    <property type="match status" value="1"/>
</dbReference>
<dbReference type="InterPro" id="IPR027417">
    <property type="entry name" value="P-loop_NTPase"/>
</dbReference>
<comment type="caution">
    <text evidence="4">The sequence shown here is derived from an EMBL/GenBank/DDBJ whole genome shotgun (WGS) entry which is preliminary data.</text>
</comment>
<comment type="similarity">
    <text evidence="1">Belongs to the GSP E family.</text>
</comment>
<dbReference type="CDD" id="cd01131">
    <property type="entry name" value="PilT"/>
    <property type="match status" value="1"/>
</dbReference>
<dbReference type="InterPro" id="IPR006321">
    <property type="entry name" value="PilT/PilU"/>
</dbReference>
<feature type="region of interest" description="Disordered" evidence="2">
    <location>
        <begin position="356"/>
        <end position="379"/>
    </location>
</feature>
<evidence type="ECO:0000313" key="5">
    <source>
        <dbReference type="Proteomes" id="UP001596101"/>
    </source>
</evidence>
<dbReference type="Gene3D" id="3.40.50.300">
    <property type="entry name" value="P-loop containing nucleotide triphosphate hydrolases"/>
    <property type="match status" value="1"/>
</dbReference>
<dbReference type="InterPro" id="IPR001482">
    <property type="entry name" value="T2SS/T4SS_dom"/>
</dbReference>
<dbReference type="PANTHER" id="PTHR30486">
    <property type="entry name" value="TWITCHING MOTILITY PROTEIN PILT"/>
    <property type="match status" value="1"/>
</dbReference>
<feature type="domain" description="Bacterial type II secretion system protein E" evidence="3">
    <location>
        <begin position="193"/>
        <end position="207"/>
    </location>
</feature>
<dbReference type="Proteomes" id="UP001596101">
    <property type="component" value="Unassembled WGS sequence"/>
</dbReference>
<evidence type="ECO:0000256" key="2">
    <source>
        <dbReference type="SAM" id="MobiDB-lite"/>
    </source>
</evidence>
<proteinExistence type="inferred from homology"/>
<accession>A0ABW0MQW6</accession>